<evidence type="ECO:0000313" key="5">
    <source>
        <dbReference type="Proteomes" id="UP001448498"/>
    </source>
</evidence>
<protein>
    <submittedName>
        <fullName evidence="2">Uncharacterized protein</fullName>
    </submittedName>
</protein>
<name>A0A9Q9UQC0_9BURK</name>
<dbReference type="EMBL" id="CP109823">
    <property type="protein sequence ID" value="XAE53504.1"/>
    <property type="molecule type" value="Genomic_DNA"/>
</dbReference>
<gene>
    <name evidence="2" type="ORF">BAR24066_02317</name>
    <name evidence="3" type="ORF">OHZ10_33280</name>
</gene>
<evidence type="ECO:0000313" key="4">
    <source>
        <dbReference type="Proteomes" id="UP000494172"/>
    </source>
</evidence>
<dbReference type="RefSeq" id="WP_155627328.1">
    <property type="nucleotide sequence ID" value="NZ_CABVPX010000007.1"/>
</dbReference>
<accession>A0A9Q9UQC0</accession>
<evidence type="ECO:0000313" key="2">
    <source>
        <dbReference type="EMBL" id="VWB50887.1"/>
    </source>
</evidence>
<keyword evidence="5" id="KW-1185">Reference proteome</keyword>
<dbReference type="Proteomes" id="UP000494172">
    <property type="component" value="Unassembled WGS sequence"/>
</dbReference>
<dbReference type="AlphaFoldDB" id="A0A9Q9UQC0"/>
<dbReference type="Proteomes" id="UP001448498">
    <property type="component" value="Chromosome 2"/>
</dbReference>
<sequence length="210" mass="21766">MNDITSGCLSSLFGCSSTQSPQGMSNGGNMGGIGLLRKLKQDIEKLITDMLGMNGGADGNTGGVDDSMGGNYGNGMPQRDGAMNGNNFQTGGDYGSEVPGDDFGQSQGQGLRDVKFNSPAGGEALHLKMDQNGNLFNGSGNSVGRYDPQTRQLSFNSGAGKEIERLMTGGRNMLGVPDEFAPKKGPGGNAVFSPSQFTMSVGDLNQKADF</sequence>
<proteinExistence type="predicted"/>
<dbReference type="EMBL" id="CABVPX010000007">
    <property type="protein sequence ID" value="VWB50887.1"/>
    <property type="molecule type" value="Genomic_DNA"/>
</dbReference>
<evidence type="ECO:0000256" key="1">
    <source>
        <dbReference type="SAM" id="MobiDB-lite"/>
    </source>
</evidence>
<reference evidence="2 4" key="1">
    <citation type="submission" date="2019-09" db="EMBL/GenBank/DDBJ databases">
        <authorList>
            <person name="Depoorter E."/>
        </authorList>
    </citation>
    <scope>NUCLEOTIDE SEQUENCE [LARGE SCALE GENOMIC DNA]</scope>
    <source>
        <strain evidence="2">LMG 24066</strain>
    </source>
</reference>
<feature type="region of interest" description="Disordered" evidence="1">
    <location>
        <begin position="56"/>
        <end position="95"/>
    </location>
</feature>
<evidence type="ECO:0000313" key="3">
    <source>
        <dbReference type="EMBL" id="XAE53504.1"/>
    </source>
</evidence>
<organism evidence="2 4">
    <name type="scientific">Burkholderia arboris</name>
    <dbReference type="NCBI Taxonomy" id="488730"/>
    <lineage>
        <taxon>Bacteria</taxon>
        <taxon>Pseudomonadati</taxon>
        <taxon>Pseudomonadota</taxon>
        <taxon>Betaproteobacteria</taxon>
        <taxon>Burkholderiales</taxon>
        <taxon>Burkholderiaceae</taxon>
        <taxon>Burkholderia</taxon>
        <taxon>Burkholderia cepacia complex</taxon>
    </lineage>
</organism>
<reference evidence="3 5" key="2">
    <citation type="submission" date="2022-10" db="EMBL/GenBank/DDBJ databases">
        <title>Genomic of Burkholderia cepacia PN-1.</title>
        <authorList>
            <person name="Yang Y."/>
            <person name="Guan H."/>
            <person name="Huang J."/>
        </authorList>
    </citation>
    <scope>NUCLEOTIDE SEQUENCE [LARGE SCALE GENOMIC DNA]</scope>
    <source>
        <strain evidence="3 5">PN-1</strain>
    </source>
</reference>